<evidence type="ECO:0000313" key="1">
    <source>
        <dbReference type="EMBL" id="KHN51224.1"/>
    </source>
</evidence>
<dbReference type="AlphaFoldDB" id="A0A7V8II75"/>
<keyword evidence="2" id="KW-1185">Reference proteome</keyword>
<sequence>MSTYLNRKTIDSILNSKLELHCLSVRIWQNIPDGLELSGHGVIRQNKYGTLYLEFICTKSQYTIKNGFLQKYPSDSLNPLEKLFAEFISLEGMKFTAEGFSIELNIFDCNSTHILYTKLPFITFVENRLSDSRDDYLYYEFAESLHIPANISNRKTSSSTESESYSWNETFIELNEFKVRINNEEKFRMVRVTGNFDPDDLYDCINFYVGFSGGVFPQPYVVIKNKDDKIVSTIKSINNQNTHKRSSNPIPEQVINDMGKKYEVEHSYELFKKIHEVHQKKRDYFNSIYSQWVQVWYGFQTKNSITELVLSVAIEGILNDIYIPAFKKNRIDNKLISDIEKIKSFIKEINVSENHKQRLISSVSYWKNITVSKALDVLITEGVIDVGDKKSGLTYVMMQRILR</sequence>
<evidence type="ECO:0008006" key="3">
    <source>
        <dbReference type="Google" id="ProtNLM"/>
    </source>
</evidence>
<dbReference type="EMBL" id="JSXC01000034">
    <property type="protein sequence ID" value="KHN51224.1"/>
    <property type="molecule type" value="Genomic_DNA"/>
</dbReference>
<organism evidence="1 2">
    <name type="scientific">Pectobacterium fontis</name>
    <dbReference type="NCBI Taxonomy" id="2558042"/>
    <lineage>
        <taxon>Bacteria</taxon>
        <taxon>Pseudomonadati</taxon>
        <taxon>Pseudomonadota</taxon>
        <taxon>Gammaproteobacteria</taxon>
        <taxon>Enterobacterales</taxon>
        <taxon>Pectobacteriaceae</taxon>
        <taxon>Pectobacterium</taxon>
    </lineage>
</organism>
<accession>A0A7V8II75</accession>
<dbReference type="OrthoDB" id="6683080at2"/>
<comment type="caution">
    <text evidence="1">The sequence shown here is derived from an EMBL/GenBank/DDBJ whole genome shotgun (WGS) entry which is preliminary data.</text>
</comment>
<proteinExistence type="predicted"/>
<name>A0A7V8II75_9GAMM</name>
<reference evidence="1 2" key="1">
    <citation type="submission" date="2014-10" db="EMBL/GenBank/DDBJ databases">
        <title>Genome sequence of Pectobacterium carotovorum M022.</title>
        <authorList>
            <person name="Chan K.-G."/>
            <person name="Tan W.-S."/>
        </authorList>
    </citation>
    <scope>NUCLEOTIDE SEQUENCE [LARGE SCALE GENOMIC DNA]</scope>
    <source>
        <strain evidence="1 2">M022</strain>
    </source>
</reference>
<dbReference type="Proteomes" id="UP000053038">
    <property type="component" value="Unassembled WGS sequence"/>
</dbReference>
<evidence type="ECO:0000313" key="2">
    <source>
        <dbReference type="Proteomes" id="UP000053038"/>
    </source>
</evidence>
<protein>
    <recommendedName>
        <fullName evidence="3">ApeA N-terminal domain-containing protein</fullName>
    </recommendedName>
</protein>
<gene>
    <name evidence="1" type="ORF">OI69_11570</name>
</gene>
<dbReference type="RefSeq" id="WP_039350359.1">
    <property type="nucleotide sequence ID" value="NZ_JSXC01000034.1"/>
</dbReference>